<evidence type="ECO:0000313" key="1">
    <source>
        <dbReference type="EMBL" id="KAF2498286.1"/>
    </source>
</evidence>
<reference evidence="1" key="1">
    <citation type="journal article" date="2020" name="Stud. Mycol.">
        <title>101 Dothideomycetes genomes: a test case for predicting lifestyles and emergence of pathogens.</title>
        <authorList>
            <person name="Haridas S."/>
            <person name="Albert R."/>
            <person name="Binder M."/>
            <person name="Bloem J."/>
            <person name="Labutti K."/>
            <person name="Salamov A."/>
            <person name="Andreopoulos B."/>
            <person name="Baker S."/>
            <person name="Barry K."/>
            <person name="Bills G."/>
            <person name="Bluhm B."/>
            <person name="Cannon C."/>
            <person name="Castanera R."/>
            <person name="Culley D."/>
            <person name="Daum C."/>
            <person name="Ezra D."/>
            <person name="Gonzalez J."/>
            <person name="Henrissat B."/>
            <person name="Kuo A."/>
            <person name="Liang C."/>
            <person name="Lipzen A."/>
            <person name="Lutzoni F."/>
            <person name="Magnuson J."/>
            <person name="Mondo S."/>
            <person name="Nolan M."/>
            <person name="Ohm R."/>
            <person name="Pangilinan J."/>
            <person name="Park H.-J."/>
            <person name="Ramirez L."/>
            <person name="Alfaro M."/>
            <person name="Sun H."/>
            <person name="Tritt A."/>
            <person name="Yoshinaga Y."/>
            <person name="Zwiers L.-H."/>
            <person name="Turgeon B."/>
            <person name="Goodwin S."/>
            <person name="Spatafora J."/>
            <person name="Crous P."/>
            <person name="Grigoriev I."/>
        </authorList>
    </citation>
    <scope>NUCLEOTIDE SEQUENCE</scope>
    <source>
        <strain evidence="1">CBS 269.34</strain>
    </source>
</reference>
<evidence type="ECO:0000313" key="2">
    <source>
        <dbReference type="Proteomes" id="UP000799750"/>
    </source>
</evidence>
<protein>
    <submittedName>
        <fullName evidence="1">Uncharacterized protein</fullName>
    </submittedName>
</protein>
<dbReference type="EMBL" id="MU004185">
    <property type="protein sequence ID" value="KAF2498286.1"/>
    <property type="molecule type" value="Genomic_DNA"/>
</dbReference>
<accession>A0A6A6R1A6</accession>
<name>A0A6A6R1A6_9PEZI</name>
<gene>
    <name evidence="1" type="ORF">BU16DRAFT_289046</name>
</gene>
<proteinExistence type="predicted"/>
<sequence>MSIGIELKRVAPTWYASPFFHGRSMMLPSTALVVDLGQGLGRLARLTCRPHPCLAIFAGTKFRESVRRDGQGLCGSCSPFSTNFLHRAPAITTPRCWSRPLSTPSRMCSCIVSTATAGLVWTALTMPAQLNIPCTASRRVREQSGPLFPGFTTMREQAEVTAVRLCAWLWRSEAGV</sequence>
<organism evidence="1 2">
    <name type="scientific">Lophium mytilinum</name>
    <dbReference type="NCBI Taxonomy" id="390894"/>
    <lineage>
        <taxon>Eukaryota</taxon>
        <taxon>Fungi</taxon>
        <taxon>Dikarya</taxon>
        <taxon>Ascomycota</taxon>
        <taxon>Pezizomycotina</taxon>
        <taxon>Dothideomycetes</taxon>
        <taxon>Pleosporomycetidae</taxon>
        <taxon>Mytilinidiales</taxon>
        <taxon>Mytilinidiaceae</taxon>
        <taxon>Lophium</taxon>
    </lineage>
</organism>
<keyword evidence="2" id="KW-1185">Reference proteome</keyword>
<dbReference type="Proteomes" id="UP000799750">
    <property type="component" value="Unassembled WGS sequence"/>
</dbReference>
<dbReference type="AlphaFoldDB" id="A0A6A6R1A6"/>